<evidence type="ECO:0000256" key="1">
    <source>
        <dbReference type="SAM" id="MobiDB-lite"/>
    </source>
</evidence>
<comment type="caution">
    <text evidence="3">The sequence shown here is derived from an EMBL/GenBank/DDBJ whole genome shotgun (WGS) entry which is preliminary data.</text>
</comment>
<dbReference type="EMBL" id="PUIO01000015">
    <property type="protein sequence ID" value="PQP24138.1"/>
    <property type="molecule type" value="Genomic_DNA"/>
</dbReference>
<dbReference type="InterPro" id="IPR003593">
    <property type="entry name" value="AAA+_ATPase"/>
</dbReference>
<feature type="region of interest" description="Disordered" evidence="1">
    <location>
        <begin position="1"/>
        <end position="32"/>
    </location>
</feature>
<sequence>MNDFTPNTSIQNGPTMSDDSTPTPDEYADPSDRRWVTMSEMPLSVRRVTEAVQTKGGSGLAHYVDDHADTDEVTIEFEVCPVCLDNPLRLTHLGSFSGGFTEMTCQGCDAFSDNKIAEGLGLTPDDLVDIDLDDIAANWQDEPTEESAAEAAKEPSAAGQATPTMPVFDHPNSVVRDKAREMWIRDEAKAVVDKQRGSIGKVSVDDLRARMKSGAQFILDRPEGIPALLGDGQRVLWAEGEGFLITGPQGVGKTTFAGELLLGLVGLQSTVLGLTIKPAKRVLYLAMDRPQQIQRSLGRLFGEKHRDLLEDRVVVWPGPPIEDMAQNTDLLTQLAEAADADVVFVDSLKDAALGLSEDTVGAGWNRAQQTLLQSGRNIATLHHIKKAIEGDNPTINDVYGSTWITSGCGSVVMVSGKPGDPLVKFNHLKTPAEEVGPFTLFHDQPAGTIRIHGQVDLVALASPPEGLTAKAAAVALYEDPTPTSSAVEKARRLLDKAVSDGKLHCPEVAPRQPKVYFAKASR</sequence>
<feature type="region of interest" description="Disordered" evidence="1">
    <location>
        <begin position="141"/>
        <end position="171"/>
    </location>
</feature>
<feature type="compositionally biased region" description="Polar residues" evidence="1">
    <location>
        <begin position="1"/>
        <end position="23"/>
    </location>
</feature>
<organism evidence="3 4">
    <name type="scientific">Rhodococcus opacus</name>
    <name type="common">Nocardia opaca</name>
    <dbReference type="NCBI Taxonomy" id="37919"/>
    <lineage>
        <taxon>Bacteria</taxon>
        <taxon>Bacillati</taxon>
        <taxon>Actinomycetota</taxon>
        <taxon>Actinomycetes</taxon>
        <taxon>Mycobacteriales</taxon>
        <taxon>Nocardiaceae</taxon>
        <taxon>Rhodococcus</taxon>
    </lineage>
</organism>
<proteinExistence type="predicted"/>
<evidence type="ECO:0000259" key="2">
    <source>
        <dbReference type="SMART" id="SM00382"/>
    </source>
</evidence>
<feature type="domain" description="AAA+ ATPase" evidence="2">
    <location>
        <begin position="239"/>
        <end position="434"/>
    </location>
</feature>
<dbReference type="RefSeq" id="WP_105415265.1">
    <property type="nucleotide sequence ID" value="NZ_PUIO01000015.1"/>
</dbReference>
<reference evidence="4" key="1">
    <citation type="submission" date="2018-02" db="EMBL/GenBank/DDBJ databases">
        <title>Draft genome sequencing of Rhodococcus opacus KU647198.</title>
        <authorList>
            <person name="Zheng B.-X."/>
        </authorList>
    </citation>
    <scope>NUCLEOTIDE SEQUENCE [LARGE SCALE GENOMIC DNA]</scope>
    <source>
        <strain evidence="4">04-OD7</strain>
    </source>
</reference>
<dbReference type="SMART" id="SM00382">
    <property type="entry name" value="AAA"/>
    <property type="match status" value="1"/>
</dbReference>
<evidence type="ECO:0000313" key="3">
    <source>
        <dbReference type="EMBL" id="PQP24138.1"/>
    </source>
</evidence>
<protein>
    <submittedName>
        <fullName evidence="3">AAA family ATPase</fullName>
    </submittedName>
</protein>
<dbReference type="InterPro" id="IPR027417">
    <property type="entry name" value="P-loop_NTPase"/>
</dbReference>
<name>A0A2S8JAT3_RHOOP</name>
<dbReference type="AlphaFoldDB" id="A0A2S8JAT3"/>
<evidence type="ECO:0000313" key="4">
    <source>
        <dbReference type="Proteomes" id="UP000239290"/>
    </source>
</evidence>
<gene>
    <name evidence="3" type="ORF">C5613_14760</name>
</gene>
<dbReference type="SUPFAM" id="SSF52540">
    <property type="entry name" value="P-loop containing nucleoside triphosphate hydrolases"/>
    <property type="match status" value="1"/>
</dbReference>
<dbReference type="Pfam" id="PF13481">
    <property type="entry name" value="AAA_25"/>
    <property type="match status" value="1"/>
</dbReference>
<dbReference type="Gene3D" id="3.40.50.300">
    <property type="entry name" value="P-loop containing nucleotide triphosphate hydrolases"/>
    <property type="match status" value="1"/>
</dbReference>
<dbReference type="Proteomes" id="UP000239290">
    <property type="component" value="Unassembled WGS sequence"/>
</dbReference>
<accession>A0A2S8JAT3</accession>